<feature type="non-terminal residue" evidence="1">
    <location>
        <position position="1"/>
    </location>
</feature>
<sequence>GIARRLATHAVKLAAEMADGPGFEITVVNICIFEKNSKHYIHKIITFPPEEKVKSIFTKPVLLAKSEICTRDIKDIKGLFGSME</sequence>
<accession>A0A392NTN3</accession>
<evidence type="ECO:0000313" key="1">
    <source>
        <dbReference type="EMBL" id="MCI02792.1"/>
    </source>
</evidence>
<dbReference type="Proteomes" id="UP000265520">
    <property type="component" value="Unassembled WGS sequence"/>
</dbReference>
<evidence type="ECO:0000313" key="2">
    <source>
        <dbReference type="Proteomes" id="UP000265520"/>
    </source>
</evidence>
<proteinExistence type="predicted"/>
<dbReference type="EMBL" id="LXQA010050196">
    <property type="protein sequence ID" value="MCI02792.1"/>
    <property type="molecule type" value="Genomic_DNA"/>
</dbReference>
<name>A0A392NTN3_9FABA</name>
<comment type="caution">
    <text evidence="1">The sequence shown here is derived from an EMBL/GenBank/DDBJ whole genome shotgun (WGS) entry which is preliminary data.</text>
</comment>
<protein>
    <submittedName>
        <fullName evidence="1">Uncharacterized protein</fullName>
    </submittedName>
</protein>
<dbReference type="AlphaFoldDB" id="A0A392NTN3"/>
<reference evidence="1 2" key="1">
    <citation type="journal article" date="2018" name="Front. Plant Sci.">
        <title>Red Clover (Trifolium pratense) and Zigzag Clover (T. medium) - A Picture of Genomic Similarities and Differences.</title>
        <authorList>
            <person name="Dluhosova J."/>
            <person name="Istvanek J."/>
            <person name="Nedelnik J."/>
            <person name="Repkova J."/>
        </authorList>
    </citation>
    <scope>NUCLEOTIDE SEQUENCE [LARGE SCALE GENOMIC DNA]</scope>
    <source>
        <strain evidence="2">cv. 10/8</strain>
        <tissue evidence="1">Leaf</tissue>
    </source>
</reference>
<organism evidence="1 2">
    <name type="scientific">Trifolium medium</name>
    <dbReference type="NCBI Taxonomy" id="97028"/>
    <lineage>
        <taxon>Eukaryota</taxon>
        <taxon>Viridiplantae</taxon>
        <taxon>Streptophyta</taxon>
        <taxon>Embryophyta</taxon>
        <taxon>Tracheophyta</taxon>
        <taxon>Spermatophyta</taxon>
        <taxon>Magnoliopsida</taxon>
        <taxon>eudicotyledons</taxon>
        <taxon>Gunneridae</taxon>
        <taxon>Pentapetalae</taxon>
        <taxon>rosids</taxon>
        <taxon>fabids</taxon>
        <taxon>Fabales</taxon>
        <taxon>Fabaceae</taxon>
        <taxon>Papilionoideae</taxon>
        <taxon>50 kb inversion clade</taxon>
        <taxon>NPAAA clade</taxon>
        <taxon>Hologalegina</taxon>
        <taxon>IRL clade</taxon>
        <taxon>Trifolieae</taxon>
        <taxon>Trifolium</taxon>
    </lineage>
</organism>
<keyword evidence="2" id="KW-1185">Reference proteome</keyword>